<keyword evidence="2" id="KW-1185">Reference proteome</keyword>
<dbReference type="AlphaFoldDB" id="A0A1G7N6Y9"/>
<reference evidence="2" key="1">
    <citation type="submission" date="2016-10" db="EMBL/GenBank/DDBJ databases">
        <authorList>
            <person name="Varghese N."/>
            <person name="Submissions S."/>
        </authorList>
    </citation>
    <scope>NUCLEOTIDE SEQUENCE [LARGE SCALE GENOMIC DNA]</scope>
    <source>
        <strain evidence="2">CGMCC 4.3506</strain>
    </source>
</reference>
<protein>
    <submittedName>
        <fullName evidence="1">Uncharacterized HhH-GPD family protein</fullName>
    </submittedName>
</protein>
<organism evidence="1 2">
    <name type="scientific">Lentzea fradiae</name>
    <dbReference type="NCBI Taxonomy" id="200378"/>
    <lineage>
        <taxon>Bacteria</taxon>
        <taxon>Bacillati</taxon>
        <taxon>Actinomycetota</taxon>
        <taxon>Actinomycetes</taxon>
        <taxon>Pseudonocardiales</taxon>
        <taxon>Pseudonocardiaceae</taxon>
        <taxon>Lentzea</taxon>
    </lineage>
</organism>
<feature type="non-terminal residue" evidence="1">
    <location>
        <position position="1"/>
    </location>
</feature>
<dbReference type="EMBL" id="FNCC01000002">
    <property type="protein sequence ID" value="SDF69119.1"/>
    <property type="molecule type" value="Genomic_DNA"/>
</dbReference>
<proteinExistence type="predicted"/>
<name>A0A1G7N6Y9_9PSEU</name>
<gene>
    <name evidence="1" type="ORF">SAMN05216553_102679</name>
</gene>
<evidence type="ECO:0000313" key="1">
    <source>
        <dbReference type="EMBL" id="SDF69119.1"/>
    </source>
</evidence>
<evidence type="ECO:0000313" key="2">
    <source>
        <dbReference type="Proteomes" id="UP000199623"/>
    </source>
</evidence>
<sequence>KRLKALPGFGDQKARIFLALLGKQFGIQPDGWREAAGSYGDEGSRRSVADVTDQKSLLEVRDFKKAAKAAKK</sequence>
<dbReference type="Proteomes" id="UP000199623">
    <property type="component" value="Unassembled WGS sequence"/>
</dbReference>
<accession>A0A1G7N6Y9</accession>